<dbReference type="FunFam" id="3.40.50.970:FF:000007">
    <property type="entry name" value="Acetolactate synthase"/>
    <property type="match status" value="1"/>
</dbReference>
<dbReference type="InterPro" id="IPR029061">
    <property type="entry name" value="THDP-binding"/>
</dbReference>
<feature type="domain" description="Thiamine pyrophosphate enzyme central" evidence="4">
    <location>
        <begin position="190"/>
        <end position="327"/>
    </location>
</feature>
<dbReference type="GO" id="GO:0030976">
    <property type="term" value="F:thiamine pyrophosphate binding"/>
    <property type="evidence" value="ECO:0007669"/>
    <property type="project" value="InterPro"/>
</dbReference>
<name>A0A1C1YYI2_9HYPH</name>
<dbReference type="InterPro" id="IPR011766">
    <property type="entry name" value="TPP_enzyme_TPP-bd"/>
</dbReference>
<dbReference type="Proteomes" id="UP000094795">
    <property type="component" value="Unassembled WGS sequence"/>
</dbReference>
<dbReference type="CDD" id="cd00568">
    <property type="entry name" value="TPP_enzymes"/>
    <property type="match status" value="1"/>
</dbReference>
<dbReference type="SUPFAM" id="SSF52467">
    <property type="entry name" value="DHS-like NAD/FAD-binding domain"/>
    <property type="match status" value="1"/>
</dbReference>
<evidence type="ECO:0000313" key="7">
    <source>
        <dbReference type="EMBL" id="OCW58624.1"/>
    </source>
</evidence>
<dbReference type="InterPro" id="IPR012001">
    <property type="entry name" value="Thiamin_PyroP_enz_TPP-bd_dom"/>
</dbReference>
<dbReference type="Pfam" id="PF02775">
    <property type="entry name" value="TPP_enzyme_C"/>
    <property type="match status" value="1"/>
</dbReference>
<dbReference type="Pfam" id="PF02776">
    <property type="entry name" value="TPP_enzyme_N"/>
    <property type="match status" value="1"/>
</dbReference>
<evidence type="ECO:0000256" key="1">
    <source>
        <dbReference type="ARBA" id="ARBA00007812"/>
    </source>
</evidence>
<dbReference type="Gene3D" id="3.40.50.1220">
    <property type="entry name" value="TPP-binding domain"/>
    <property type="match status" value="1"/>
</dbReference>
<dbReference type="GO" id="GO:0003984">
    <property type="term" value="F:acetolactate synthase activity"/>
    <property type="evidence" value="ECO:0007669"/>
    <property type="project" value="TreeGrafter"/>
</dbReference>
<evidence type="ECO:0000259" key="5">
    <source>
        <dbReference type="Pfam" id="PF02775"/>
    </source>
</evidence>
<feature type="domain" description="Thiamine pyrophosphate enzyme TPP-binding" evidence="5">
    <location>
        <begin position="385"/>
        <end position="530"/>
    </location>
</feature>
<protein>
    <submittedName>
        <fullName evidence="7">Thiamine pyrophosphate-binding protein</fullName>
    </submittedName>
</protein>
<dbReference type="AlphaFoldDB" id="A0A1C1YYI2"/>
<dbReference type="InterPro" id="IPR029035">
    <property type="entry name" value="DHS-like_NAD/FAD-binding_dom"/>
</dbReference>
<evidence type="ECO:0000259" key="6">
    <source>
        <dbReference type="Pfam" id="PF02776"/>
    </source>
</evidence>
<evidence type="ECO:0000313" key="8">
    <source>
        <dbReference type="Proteomes" id="UP000094795"/>
    </source>
</evidence>
<keyword evidence="8" id="KW-1185">Reference proteome</keyword>
<gene>
    <name evidence="7" type="ORF">AWJ14_05655</name>
</gene>
<comment type="similarity">
    <text evidence="1 3">Belongs to the TPP enzyme family.</text>
</comment>
<dbReference type="GO" id="GO:0009099">
    <property type="term" value="P:L-valine biosynthetic process"/>
    <property type="evidence" value="ECO:0007669"/>
    <property type="project" value="TreeGrafter"/>
</dbReference>
<reference evidence="7 8" key="1">
    <citation type="submission" date="2015-12" db="EMBL/GenBank/DDBJ databases">
        <authorList>
            <person name="Shamseldin A."/>
            <person name="Moawad H."/>
            <person name="Abd El-Rahim W.M."/>
            <person name="Sadowsky M.J."/>
        </authorList>
    </citation>
    <scope>NUCLEOTIDE SEQUENCE [LARGE SCALE GENOMIC DNA]</scope>
    <source>
        <strain evidence="7 8">JC234</strain>
    </source>
</reference>
<evidence type="ECO:0000259" key="4">
    <source>
        <dbReference type="Pfam" id="PF00205"/>
    </source>
</evidence>
<dbReference type="NCBIfam" id="NF006052">
    <property type="entry name" value="PRK08199.1"/>
    <property type="match status" value="1"/>
</dbReference>
<dbReference type="GO" id="GO:0009097">
    <property type="term" value="P:isoleucine biosynthetic process"/>
    <property type="evidence" value="ECO:0007669"/>
    <property type="project" value="TreeGrafter"/>
</dbReference>
<sequence>MRTGGQLIVDTLKANGVEQLFCVPGESYLAVLDALVDSDVNVTVCRQEGGAAMMADAWGRLTGKPGICFVTRGPGATNATAGLHVARQDSIPMILFIGQVQRDAREREAFQEVEYRRAFTEFAKWVGEIDDPARIPEFVNRAFSVAMSGRPGPVVLALPEDVLRAEVATPPARIAPNPVPANHPGAGEMKDLAQRISHARRPIMILGGTRWTEDAVREVERFAERAQIPVGCSFRRQMLFDHLHPCYAGDVGIGINPALAEEIRKSDLVMLVGGRFSEMPSSGYTLLDVPFPAQPLVHVHADAGELGRVYRPDLAINADAVSFARALSGLDIDPMPERAAHVAALHASYLDWSTPPETGPGDLHMGPIITWLRENLPEDTILSNGAGNYATWVHRYYRFRRYATQAAPCSGSMGYGVPAAVAAKQAFPERTVVAFAGDGCFMMHGQEFATAVQHRLPIIVIVVNNSMYGTIRMHQERDYPGRVSATQLTNPDFAALARAYGGHGETVEKTADFAAAFERARDSGMPAILELKLDPQAITPTRTLDQISGTGVKR</sequence>
<organism evidence="7 8">
    <name type="scientific">Hoeflea olei</name>
    <dbReference type="NCBI Taxonomy" id="1480615"/>
    <lineage>
        <taxon>Bacteria</taxon>
        <taxon>Pseudomonadati</taxon>
        <taxon>Pseudomonadota</taxon>
        <taxon>Alphaproteobacteria</taxon>
        <taxon>Hyphomicrobiales</taxon>
        <taxon>Rhizobiaceae</taxon>
        <taxon>Hoeflea</taxon>
    </lineage>
</organism>
<dbReference type="Gene3D" id="3.40.50.970">
    <property type="match status" value="2"/>
</dbReference>
<dbReference type="GO" id="GO:0050660">
    <property type="term" value="F:flavin adenine dinucleotide binding"/>
    <property type="evidence" value="ECO:0007669"/>
    <property type="project" value="TreeGrafter"/>
</dbReference>
<dbReference type="GO" id="GO:0005948">
    <property type="term" value="C:acetolactate synthase complex"/>
    <property type="evidence" value="ECO:0007669"/>
    <property type="project" value="TreeGrafter"/>
</dbReference>
<dbReference type="RefSeq" id="WP_066176216.1">
    <property type="nucleotide sequence ID" value="NZ_LQZT01000005.1"/>
</dbReference>
<feature type="domain" description="Thiamine pyrophosphate enzyme N-terminal TPP-binding" evidence="6">
    <location>
        <begin position="2"/>
        <end position="113"/>
    </location>
</feature>
<keyword evidence="2 3" id="KW-0786">Thiamine pyrophosphate</keyword>
<dbReference type="PROSITE" id="PS00187">
    <property type="entry name" value="TPP_ENZYMES"/>
    <property type="match status" value="1"/>
</dbReference>
<dbReference type="PANTHER" id="PTHR18968">
    <property type="entry name" value="THIAMINE PYROPHOSPHATE ENZYMES"/>
    <property type="match status" value="1"/>
</dbReference>
<dbReference type="OrthoDB" id="4494979at2"/>
<dbReference type="InterPro" id="IPR045229">
    <property type="entry name" value="TPP_enz"/>
</dbReference>
<dbReference type="EMBL" id="LQZT01000005">
    <property type="protein sequence ID" value="OCW58624.1"/>
    <property type="molecule type" value="Genomic_DNA"/>
</dbReference>
<dbReference type="InterPro" id="IPR012000">
    <property type="entry name" value="Thiamin_PyroP_enz_cen_dom"/>
</dbReference>
<dbReference type="STRING" id="1480615.AWJ14_05655"/>
<dbReference type="SUPFAM" id="SSF52518">
    <property type="entry name" value="Thiamin diphosphate-binding fold (THDP-binding)"/>
    <property type="match status" value="2"/>
</dbReference>
<proteinExistence type="inferred from homology"/>
<evidence type="ECO:0000256" key="2">
    <source>
        <dbReference type="ARBA" id="ARBA00023052"/>
    </source>
</evidence>
<dbReference type="InterPro" id="IPR000399">
    <property type="entry name" value="TPP-bd_CS"/>
</dbReference>
<dbReference type="Pfam" id="PF00205">
    <property type="entry name" value="TPP_enzyme_M"/>
    <property type="match status" value="1"/>
</dbReference>
<accession>A0A1C1YYI2</accession>
<dbReference type="PANTHER" id="PTHR18968:SF120">
    <property type="entry name" value="ACETOLACTATE SYNTHASE LARGE SUBUNIT"/>
    <property type="match status" value="1"/>
</dbReference>
<evidence type="ECO:0000256" key="3">
    <source>
        <dbReference type="RuleBase" id="RU362132"/>
    </source>
</evidence>
<dbReference type="CDD" id="cd07035">
    <property type="entry name" value="TPP_PYR_POX_like"/>
    <property type="match status" value="1"/>
</dbReference>
<comment type="caution">
    <text evidence="7">The sequence shown here is derived from an EMBL/GenBank/DDBJ whole genome shotgun (WGS) entry which is preliminary data.</text>
</comment>
<dbReference type="GO" id="GO:0000287">
    <property type="term" value="F:magnesium ion binding"/>
    <property type="evidence" value="ECO:0007669"/>
    <property type="project" value="InterPro"/>
</dbReference>